<protein>
    <recommendedName>
        <fullName evidence="4">N-acetyltransferase domain-containing protein</fullName>
    </recommendedName>
</protein>
<gene>
    <name evidence="2" type="ORF">B0T11DRAFT_278778</name>
</gene>
<dbReference type="Proteomes" id="UP000813385">
    <property type="component" value="Unassembled WGS sequence"/>
</dbReference>
<dbReference type="SUPFAM" id="SSF55729">
    <property type="entry name" value="Acyl-CoA N-acyltransferases (Nat)"/>
    <property type="match status" value="1"/>
</dbReference>
<feature type="compositionally biased region" description="Basic and acidic residues" evidence="1">
    <location>
        <begin position="257"/>
        <end position="268"/>
    </location>
</feature>
<evidence type="ECO:0008006" key="4">
    <source>
        <dbReference type="Google" id="ProtNLM"/>
    </source>
</evidence>
<dbReference type="OrthoDB" id="4735138at2759"/>
<dbReference type="EMBL" id="JAGPXD010000002">
    <property type="protein sequence ID" value="KAH7369448.1"/>
    <property type="molecule type" value="Genomic_DNA"/>
</dbReference>
<evidence type="ECO:0000313" key="3">
    <source>
        <dbReference type="Proteomes" id="UP000813385"/>
    </source>
</evidence>
<accession>A0A8K0X719</accession>
<evidence type="ECO:0000256" key="1">
    <source>
        <dbReference type="SAM" id="MobiDB-lite"/>
    </source>
</evidence>
<dbReference type="AlphaFoldDB" id="A0A8K0X719"/>
<keyword evidence="3" id="KW-1185">Reference proteome</keyword>
<reference evidence="2" key="1">
    <citation type="journal article" date="2021" name="Nat. Commun.">
        <title>Genetic determinants of endophytism in the Arabidopsis root mycobiome.</title>
        <authorList>
            <person name="Mesny F."/>
            <person name="Miyauchi S."/>
            <person name="Thiergart T."/>
            <person name="Pickel B."/>
            <person name="Atanasova L."/>
            <person name="Karlsson M."/>
            <person name="Huettel B."/>
            <person name="Barry K.W."/>
            <person name="Haridas S."/>
            <person name="Chen C."/>
            <person name="Bauer D."/>
            <person name="Andreopoulos W."/>
            <person name="Pangilinan J."/>
            <person name="LaButti K."/>
            <person name="Riley R."/>
            <person name="Lipzen A."/>
            <person name="Clum A."/>
            <person name="Drula E."/>
            <person name="Henrissat B."/>
            <person name="Kohler A."/>
            <person name="Grigoriev I.V."/>
            <person name="Martin F.M."/>
            <person name="Hacquard S."/>
        </authorList>
    </citation>
    <scope>NUCLEOTIDE SEQUENCE</scope>
    <source>
        <strain evidence="2">MPI-CAGE-AT-0016</strain>
    </source>
</reference>
<dbReference type="InterPro" id="IPR016181">
    <property type="entry name" value="Acyl_CoA_acyltransferase"/>
</dbReference>
<feature type="region of interest" description="Disordered" evidence="1">
    <location>
        <begin position="232"/>
        <end position="268"/>
    </location>
</feature>
<comment type="caution">
    <text evidence="2">The sequence shown here is derived from an EMBL/GenBank/DDBJ whole genome shotgun (WGS) entry which is preliminary data.</text>
</comment>
<sequence>MSGSWSVATGLRRSFIPIAESRLGSHKADWIWDPPCTHCEELHFATETVSSLSSLQDTVHLAMKWTESVSHRPVEAEVLRSIHASDQEMYPAALPLRRLQDWVEAAPWLSIEFVVNNTPMGVVVALPVKGASWDGLLRGTLKEIDIEASRDFGKDEVGIHIFHVERYETSSTQDAVRFRGFGNYAVSAVLDAARARGYKILGTSALTATEDGHRAFDRLGFRPTGYEEVWVDGEAPRSGSQDAGPDDGRQVSRARMMRRDETERTWTS</sequence>
<name>A0A8K0X719_9PEZI</name>
<evidence type="ECO:0000313" key="2">
    <source>
        <dbReference type="EMBL" id="KAH7369448.1"/>
    </source>
</evidence>
<dbReference type="Gene3D" id="3.40.630.30">
    <property type="match status" value="1"/>
</dbReference>
<organism evidence="2 3">
    <name type="scientific">Plectosphaerella cucumerina</name>
    <dbReference type="NCBI Taxonomy" id="40658"/>
    <lineage>
        <taxon>Eukaryota</taxon>
        <taxon>Fungi</taxon>
        <taxon>Dikarya</taxon>
        <taxon>Ascomycota</taxon>
        <taxon>Pezizomycotina</taxon>
        <taxon>Sordariomycetes</taxon>
        <taxon>Hypocreomycetidae</taxon>
        <taxon>Glomerellales</taxon>
        <taxon>Plectosphaerellaceae</taxon>
        <taxon>Plectosphaerella</taxon>
    </lineage>
</organism>
<proteinExistence type="predicted"/>